<keyword evidence="1" id="KW-0812">Transmembrane</keyword>
<evidence type="ECO:0008006" key="4">
    <source>
        <dbReference type="Google" id="ProtNLM"/>
    </source>
</evidence>
<accession>A0A1A8TN32</accession>
<dbReference type="EMBL" id="FLOB01000007">
    <property type="protein sequence ID" value="SBS34336.1"/>
    <property type="molecule type" value="Genomic_DNA"/>
</dbReference>
<gene>
    <name evidence="2" type="ORF">MSP8886_03044</name>
</gene>
<dbReference type="STRING" id="1792290.MSP8886_03044"/>
<keyword evidence="3" id="KW-1185">Reference proteome</keyword>
<keyword evidence="1" id="KW-1133">Transmembrane helix</keyword>
<organism evidence="2 3">
    <name type="scientific">Marinomonas spartinae</name>
    <dbReference type="NCBI Taxonomy" id="1792290"/>
    <lineage>
        <taxon>Bacteria</taxon>
        <taxon>Pseudomonadati</taxon>
        <taxon>Pseudomonadota</taxon>
        <taxon>Gammaproteobacteria</taxon>
        <taxon>Oceanospirillales</taxon>
        <taxon>Oceanospirillaceae</taxon>
        <taxon>Marinomonas</taxon>
    </lineage>
</organism>
<dbReference type="Proteomes" id="UP000092544">
    <property type="component" value="Unassembled WGS sequence"/>
</dbReference>
<reference evidence="2 3" key="1">
    <citation type="submission" date="2016-06" db="EMBL/GenBank/DDBJ databases">
        <authorList>
            <person name="Kjaerup R.B."/>
            <person name="Dalgaard T.S."/>
            <person name="Juul-Madsen H.R."/>
        </authorList>
    </citation>
    <scope>NUCLEOTIDE SEQUENCE [LARGE SCALE GENOMIC DNA]</scope>
    <source>
        <strain evidence="2 3">CECT 8886</strain>
    </source>
</reference>
<sequence length="263" mass="30708">MATLQILTIAFLMIIVVLSVVIGSRAQQKEKELTERRFKQLQLSNRADRAEYHLRGLKDINTDTIVSDVLYDYYLDTLRELLQYSDDPEKVEVRIAKAEDDRNALPVEFNPEPEALSFQQKANYKERLTKTAKMLLFLRRRGRISNSHYKLCYDYLRWLNLWVQLNRQMVQANKNFNGGDLRVAQTLYGVILSHIKSDSIERPEKKALQDYVMDKMKRIMQPKLDAIKDAENPEEVLSKLIQNIEANNDVANMINNQLDADDQ</sequence>
<proteinExistence type="predicted"/>
<keyword evidence="1" id="KW-0472">Membrane</keyword>
<dbReference type="OrthoDB" id="6107661at2"/>
<name>A0A1A8TN32_9GAMM</name>
<dbReference type="AlphaFoldDB" id="A0A1A8TN32"/>
<protein>
    <recommendedName>
        <fullName evidence="4">DNA topoisomerase I</fullName>
    </recommendedName>
</protein>
<dbReference type="RefSeq" id="WP_067017906.1">
    <property type="nucleotide sequence ID" value="NZ_FLOB01000007.1"/>
</dbReference>
<feature type="transmembrane region" description="Helical" evidence="1">
    <location>
        <begin position="6"/>
        <end position="26"/>
    </location>
</feature>
<evidence type="ECO:0000313" key="3">
    <source>
        <dbReference type="Proteomes" id="UP000092544"/>
    </source>
</evidence>
<evidence type="ECO:0000256" key="1">
    <source>
        <dbReference type="SAM" id="Phobius"/>
    </source>
</evidence>
<evidence type="ECO:0000313" key="2">
    <source>
        <dbReference type="EMBL" id="SBS34336.1"/>
    </source>
</evidence>